<evidence type="ECO:0000256" key="7">
    <source>
        <dbReference type="SAM" id="Phobius"/>
    </source>
</evidence>
<dbReference type="InterPro" id="IPR005115">
    <property type="entry name" value="Gly_transporter"/>
</dbReference>
<evidence type="ECO:0000256" key="3">
    <source>
        <dbReference type="ARBA" id="ARBA00022475"/>
    </source>
</evidence>
<keyword evidence="4 7" id="KW-0812">Transmembrane</keyword>
<evidence type="ECO:0000313" key="10">
    <source>
        <dbReference type="Proteomes" id="UP000199226"/>
    </source>
</evidence>
<gene>
    <name evidence="9" type="ORF">SAMN05421813_1399</name>
</gene>
<comment type="subcellular location">
    <subcellularLocation>
        <location evidence="1">Cell membrane</location>
        <topology evidence="1">Multi-pass membrane protein</topology>
    </subcellularLocation>
</comment>
<dbReference type="RefSeq" id="WP_090706972.1">
    <property type="nucleotide sequence ID" value="NZ_FNHH01000039.1"/>
</dbReference>
<dbReference type="EMBL" id="FNHH01000039">
    <property type="protein sequence ID" value="SDN08231.1"/>
    <property type="molecule type" value="Genomic_DNA"/>
</dbReference>
<feature type="transmembrane region" description="Helical" evidence="7">
    <location>
        <begin position="174"/>
        <end position="193"/>
    </location>
</feature>
<dbReference type="PANTHER" id="PTHR30506:SF3">
    <property type="entry name" value="UPF0126 INNER MEMBRANE PROTEIN YADS-RELATED"/>
    <property type="match status" value="1"/>
</dbReference>
<keyword evidence="10" id="KW-1185">Reference proteome</keyword>
<proteinExistence type="inferred from homology"/>
<dbReference type="OrthoDB" id="9791874at2"/>
<name>A0A1G9YIC1_9SPHI</name>
<evidence type="ECO:0000256" key="6">
    <source>
        <dbReference type="ARBA" id="ARBA00023136"/>
    </source>
</evidence>
<evidence type="ECO:0000259" key="8">
    <source>
        <dbReference type="Pfam" id="PF03458"/>
    </source>
</evidence>
<evidence type="ECO:0000256" key="2">
    <source>
        <dbReference type="ARBA" id="ARBA00008193"/>
    </source>
</evidence>
<feature type="transmembrane region" description="Helical" evidence="7">
    <location>
        <begin position="117"/>
        <end position="138"/>
    </location>
</feature>
<dbReference type="GO" id="GO:0005886">
    <property type="term" value="C:plasma membrane"/>
    <property type="evidence" value="ECO:0007669"/>
    <property type="project" value="UniProtKB-SubCell"/>
</dbReference>
<dbReference type="STRING" id="990371.SAMN05421813_1399"/>
<feature type="transmembrane region" description="Helical" evidence="7">
    <location>
        <begin position="150"/>
        <end position="168"/>
    </location>
</feature>
<keyword evidence="3" id="KW-1003">Cell membrane</keyword>
<feature type="domain" description="Glycine transporter" evidence="8">
    <location>
        <begin position="93"/>
        <end position="165"/>
    </location>
</feature>
<sequence length="203" mass="22344">MQLPYYIDLLGTLVFATSGALAASDKNMYRDIFGVTFTGFVTAVGGGTLRDMILGTRPAWVADGNYLIAITIGVLFAIFFKYYILKYRRTFFLFDTLGIALYTVVGVQKSLEYGVSPLAAIIMGMFSAVMGGVIRDTLINEIPLIFKKEIYATACLSGAAVFVLLKLLEIDDNINSFISVFIIILIRTIAVKYKLTLPKIGSR</sequence>
<evidence type="ECO:0000256" key="1">
    <source>
        <dbReference type="ARBA" id="ARBA00004651"/>
    </source>
</evidence>
<dbReference type="Pfam" id="PF03458">
    <property type="entry name" value="Gly_transporter"/>
    <property type="match status" value="2"/>
</dbReference>
<organism evidence="9 10">
    <name type="scientific">Daejeonella rubra</name>
    <dbReference type="NCBI Taxonomy" id="990371"/>
    <lineage>
        <taxon>Bacteria</taxon>
        <taxon>Pseudomonadati</taxon>
        <taxon>Bacteroidota</taxon>
        <taxon>Sphingobacteriia</taxon>
        <taxon>Sphingobacteriales</taxon>
        <taxon>Sphingobacteriaceae</taxon>
        <taxon>Daejeonella</taxon>
    </lineage>
</organism>
<feature type="transmembrane region" description="Helical" evidence="7">
    <location>
        <begin position="66"/>
        <end position="84"/>
    </location>
</feature>
<dbReference type="AlphaFoldDB" id="A0A1G9YIC1"/>
<evidence type="ECO:0000256" key="4">
    <source>
        <dbReference type="ARBA" id="ARBA00022692"/>
    </source>
</evidence>
<evidence type="ECO:0000256" key="5">
    <source>
        <dbReference type="ARBA" id="ARBA00022989"/>
    </source>
</evidence>
<protein>
    <submittedName>
        <fullName evidence="9">Uncharacterized membrane protein YeiH</fullName>
    </submittedName>
</protein>
<keyword evidence="5 7" id="KW-1133">Transmembrane helix</keyword>
<comment type="similarity">
    <text evidence="2">Belongs to the UPF0126 family.</text>
</comment>
<accession>A0A1G9YIC1</accession>
<feature type="domain" description="Glycine transporter" evidence="8">
    <location>
        <begin position="6"/>
        <end position="81"/>
    </location>
</feature>
<dbReference type="PANTHER" id="PTHR30506">
    <property type="entry name" value="INNER MEMBRANE PROTEIN"/>
    <property type="match status" value="1"/>
</dbReference>
<reference evidence="10" key="1">
    <citation type="submission" date="2016-10" db="EMBL/GenBank/DDBJ databases">
        <authorList>
            <person name="Varghese N."/>
            <person name="Submissions S."/>
        </authorList>
    </citation>
    <scope>NUCLEOTIDE SEQUENCE [LARGE SCALE GENOMIC DNA]</scope>
    <source>
        <strain evidence="10">DSM 24536</strain>
    </source>
</reference>
<dbReference type="Proteomes" id="UP000199226">
    <property type="component" value="Unassembled WGS sequence"/>
</dbReference>
<evidence type="ECO:0000313" key="9">
    <source>
        <dbReference type="EMBL" id="SDN08231.1"/>
    </source>
</evidence>
<keyword evidence="6 7" id="KW-0472">Membrane</keyword>